<dbReference type="Proteomes" id="UP001162881">
    <property type="component" value="Unassembled WGS sequence"/>
</dbReference>
<feature type="domain" description="FAD-binding FR-type" evidence="2">
    <location>
        <begin position="4"/>
        <end position="113"/>
    </location>
</feature>
<dbReference type="Gene3D" id="2.40.30.10">
    <property type="entry name" value="Translation factors"/>
    <property type="match status" value="1"/>
</dbReference>
<comment type="caution">
    <text evidence="3">The sequence shown here is derived from an EMBL/GenBank/DDBJ whole genome shotgun (WGS) entry which is preliminary data.</text>
</comment>
<evidence type="ECO:0000313" key="4">
    <source>
        <dbReference type="Proteomes" id="UP001162881"/>
    </source>
</evidence>
<dbReference type="InterPro" id="IPR017938">
    <property type="entry name" value="Riboflavin_synthase-like_b-brl"/>
</dbReference>
<reference evidence="3" key="1">
    <citation type="submission" date="2022-03" db="EMBL/GenBank/DDBJ databases">
        <title>Identification of a novel bacterium isolated from mangrove sediments.</title>
        <authorList>
            <person name="Pan X."/>
        </authorList>
    </citation>
    <scope>NUCLEOTIDE SEQUENCE</scope>
    <source>
        <strain evidence="3">B1949</strain>
    </source>
</reference>
<accession>A0ABT0BA51</accession>
<organism evidence="3 4">
    <name type="scientific">Novosphingobium organovorum</name>
    <dbReference type="NCBI Taxonomy" id="2930092"/>
    <lineage>
        <taxon>Bacteria</taxon>
        <taxon>Pseudomonadati</taxon>
        <taxon>Pseudomonadota</taxon>
        <taxon>Alphaproteobacteria</taxon>
        <taxon>Sphingomonadales</taxon>
        <taxon>Sphingomonadaceae</taxon>
        <taxon>Novosphingobium</taxon>
    </lineage>
</organism>
<sequence>MPRPAPRTMTVLARQAVSPSMIRITLGGPGLEGYPEEQQGGYVKLMFEPAPGKAKPTLRTYTIRAQRPGEIDVDFALHGVENGVSGPATNWASRVQPGETIEVGGPGAAKPLPEGFDFYLVAGDMTAIPAISVNLEALPREARGLAVIEIQQEGDRVAIDAPEGVEIRWVVNPHPGDHPELLVDALKAFGWPEGRVYGWAASEFSAMRLMRQYLREERALTPAELYISSYWKLGLDEESHKVVKREDMEASTPA</sequence>
<dbReference type="PANTHER" id="PTHR30157">
    <property type="entry name" value="FERRIC REDUCTASE, NADPH-DEPENDENT"/>
    <property type="match status" value="1"/>
</dbReference>
<dbReference type="Pfam" id="PF08021">
    <property type="entry name" value="FAD_binding_9"/>
    <property type="match status" value="1"/>
</dbReference>
<gene>
    <name evidence="3" type="ORF">MTR62_04450</name>
</gene>
<name>A0ABT0BA51_9SPHN</name>
<keyword evidence="4" id="KW-1185">Reference proteome</keyword>
<dbReference type="EMBL" id="JALHLF010000009">
    <property type="protein sequence ID" value="MCJ2181955.1"/>
    <property type="molecule type" value="Genomic_DNA"/>
</dbReference>
<dbReference type="PANTHER" id="PTHR30157:SF0">
    <property type="entry name" value="NADPH-DEPENDENT FERRIC-CHELATE REDUCTASE"/>
    <property type="match status" value="1"/>
</dbReference>
<evidence type="ECO:0000259" key="2">
    <source>
        <dbReference type="PROSITE" id="PS51384"/>
    </source>
</evidence>
<proteinExistence type="inferred from homology"/>
<dbReference type="Pfam" id="PF04954">
    <property type="entry name" value="SIP"/>
    <property type="match status" value="1"/>
</dbReference>
<dbReference type="PROSITE" id="PS51384">
    <property type="entry name" value="FAD_FR"/>
    <property type="match status" value="1"/>
</dbReference>
<dbReference type="RefSeq" id="WP_244017372.1">
    <property type="nucleotide sequence ID" value="NZ_JALHLF010000009.1"/>
</dbReference>
<comment type="similarity">
    <text evidence="1">Belongs to the SIP oxidoreductase family.</text>
</comment>
<dbReference type="InterPro" id="IPR013113">
    <property type="entry name" value="SIP_FAD-bd"/>
</dbReference>
<dbReference type="SUPFAM" id="SSF63380">
    <property type="entry name" value="Riboflavin synthase domain-like"/>
    <property type="match status" value="1"/>
</dbReference>
<dbReference type="InterPro" id="IPR007037">
    <property type="entry name" value="SIP_rossman_dom"/>
</dbReference>
<evidence type="ECO:0000256" key="1">
    <source>
        <dbReference type="ARBA" id="ARBA00035644"/>
    </source>
</evidence>
<protein>
    <submittedName>
        <fullName evidence="3">Siderophore-interacting protein</fullName>
    </submittedName>
</protein>
<evidence type="ECO:0000313" key="3">
    <source>
        <dbReference type="EMBL" id="MCJ2181955.1"/>
    </source>
</evidence>
<dbReference type="Gene3D" id="3.40.50.80">
    <property type="entry name" value="Nucleotide-binding domain of ferredoxin-NADP reductase (FNR) module"/>
    <property type="match status" value="1"/>
</dbReference>
<dbReference type="CDD" id="cd06193">
    <property type="entry name" value="siderophore_interacting"/>
    <property type="match status" value="1"/>
</dbReference>
<dbReference type="InterPro" id="IPR039261">
    <property type="entry name" value="FNR_nucleotide-bd"/>
</dbReference>
<dbReference type="InterPro" id="IPR017927">
    <property type="entry name" value="FAD-bd_FR_type"/>
</dbReference>
<dbReference type="InterPro" id="IPR039374">
    <property type="entry name" value="SIP_fam"/>
</dbReference>